<dbReference type="AlphaFoldDB" id="A0A0A9HBA5"/>
<sequence>MGKGRHTDGGALVLALRRGPRRPGAQGLGGARLALRPRCVVLLHRRG</sequence>
<evidence type="ECO:0000313" key="1">
    <source>
        <dbReference type="EMBL" id="JAE34480.1"/>
    </source>
</evidence>
<protein>
    <submittedName>
        <fullName evidence="1">Uncharacterized protein</fullName>
    </submittedName>
</protein>
<reference evidence="1" key="2">
    <citation type="journal article" date="2015" name="Data Brief">
        <title>Shoot transcriptome of the giant reed, Arundo donax.</title>
        <authorList>
            <person name="Barrero R.A."/>
            <person name="Guerrero F.D."/>
            <person name="Moolhuijzen P."/>
            <person name="Goolsby J.A."/>
            <person name="Tidwell J."/>
            <person name="Bellgard S.E."/>
            <person name="Bellgard M.I."/>
        </authorList>
    </citation>
    <scope>NUCLEOTIDE SEQUENCE</scope>
    <source>
        <tissue evidence="1">Shoot tissue taken approximately 20 cm above the soil surface</tissue>
    </source>
</reference>
<reference evidence="1" key="1">
    <citation type="submission" date="2014-09" db="EMBL/GenBank/DDBJ databases">
        <authorList>
            <person name="Magalhaes I.L.F."/>
            <person name="Oliveira U."/>
            <person name="Santos F.R."/>
            <person name="Vidigal T.H.D.A."/>
            <person name="Brescovit A.D."/>
            <person name="Santos A.J."/>
        </authorList>
    </citation>
    <scope>NUCLEOTIDE SEQUENCE</scope>
    <source>
        <tissue evidence="1">Shoot tissue taken approximately 20 cm above the soil surface</tissue>
    </source>
</reference>
<organism evidence="1">
    <name type="scientific">Arundo donax</name>
    <name type="common">Giant reed</name>
    <name type="synonym">Donax arundinaceus</name>
    <dbReference type="NCBI Taxonomy" id="35708"/>
    <lineage>
        <taxon>Eukaryota</taxon>
        <taxon>Viridiplantae</taxon>
        <taxon>Streptophyta</taxon>
        <taxon>Embryophyta</taxon>
        <taxon>Tracheophyta</taxon>
        <taxon>Spermatophyta</taxon>
        <taxon>Magnoliopsida</taxon>
        <taxon>Liliopsida</taxon>
        <taxon>Poales</taxon>
        <taxon>Poaceae</taxon>
        <taxon>PACMAD clade</taxon>
        <taxon>Arundinoideae</taxon>
        <taxon>Arundineae</taxon>
        <taxon>Arundo</taxon>
    </lineage>
</organism>
<proteinExistence type="predicted"/>
<accession>A0A0A9HBA5</accession>
<dbReference type="EMBL" id="GBRH01163416">
    <property type="protein sequence ID" value="JAE34480.1"/>
    <property type="molecule type" value="Transcribed_RNA"/>
</dbReference>
<name>A0A0A9HBA5_ARUDO</name>